<dbReference type="Proteomes" id="UP000184474">
    <property type="component" value="Unassembled WGS sequence"/>
</dbReference>
<reference evidence="3" key="1">
    <citation type="submission" date="2016-11" db="EMBL/GenBank/DDBJ databases">
        <authorList>
            <person name="Varghese N."/>
            <person name="Submissions S."/>
        </authorList>
    </citation>
    <scope>NUCLEOTIDE SEQUENCE [LARGE SCALE GENOMIC DNA]</scope>
    <source>
        <strain evidence="3">DSM 26134</strain>
    </source>
</reference>
<name>A0A1M6RF52_REIAG</name>
<proteinExistence type="predicted"/>
<protein>
    <recommendedName>
        <fullName evidence="4">DUF983 domain-containing protein</fullName>
    </recommendedName>
</protein>
<organism evidence="2 3">
    <name type="scientific">Reichenbachiella agariperforans</name>
    <dbReference type="NCBI Taxonomy" id="156994"/>
    <lineage>
        <taxon>Bacteria</taxon>
        <taxon>Pseudomonadati</taxon>
        <taxon>Bacteroidota</taxon>
        <taxon>Cytophagia</taxon>
        <taxon>Cytophagales</taxon>
        <taxon>Reichenbachiellaceae</taxon>
        <taxon>Reichenbachiella</taxon>
    </lineage>
</organism>
<gene>
    <name evidence="2" type="ORF">SAMN04488028_104150</name>
</gene>
<evidence type="ECO:0000313" key="2">
    <source>
        <dbReference type="EMBL" id="SHK31089.1"/>
    </source>
</evidence>
<feature type="transmembrane region" description="Helical" evidence="1">
    <location>
        <begin position="87"/>
        <end position="105"/>
    </location>
</feature>
<keyword evidence="1" id="KW-1133">Transmembrane helix</keyword>
<feature type="transmembrane region" description="Helical" evidence="1">
    <location>
        <begin position="54"/>
        <end position="81"/>
    </location>
</feature>
<accession>A0A1M6RF52</accession>
<dbReference type="Pfam" id="PF06170">
    <property type="entry name" value="DUF983"/>
    <property type="match status" value="1"/>
</dbReference>
<evidence type="ECO:0000256" key="1">
    <source>
        <dbReference type="SAM" id="Phobius"/>
    </source>
</evidence>
<keyword evidence="1" id="KW-0472">Membrane</keyword>
<sequence>MGKRSSTQALLECKCPRCREGDMFKTSLFRKWYDREMLPSCSVCQQSFEPEPGFYFGAMFVSYGFSVAITFVVGFVLFNFFGDPESWVYITVLGIVIALVWPIMYRYSRAIFLHVFGGIRFDSKYINE</sequence>
<keyword evidence="1" id="KW-0812">Transmembrane</keyword>
<dbReference type="InterPro" id="IPR009325">
    <property type="entry name" value="DUF983"/>
</dbReference>
<dbReference type="STRING" id="156994.SAMN04488028_104150"/>
<dbReference type="EMBL" id="FRAA01000004">
    <property type="protein sequence ID" value="SHK31089.1"/>
    <property type="molecule type" value="Genomic_DNA"/>
</dbReference>
<evidence type="ECO:0008006" key="4">
    <source>
        <dbReference type="Google" id="ProtNLM"/>
    </source>
</evidence>
<keyword evidence="3" id="KW-1185">Reference proteome</keyword>
<dbReference type="AlphaFoldDB" id="A0A1M6RF52"/>
<evidence type="ECO:0000313" key="3">
    <source>
        <dbReference type="Proteomes" id="UP000184474"/>
    </source>
</evidence>